<dbReference type="Pfam" id="PF06062">
    <property type="entry name" value="UPF0231"/>
    <property type="match status" value="1"/>
</dbReference>
<dbReference type="STRING" id="745411.B3C1_12294"/>
<gene>
    <name evidence="2" type="ORF">B3C1_12294</name>
</gene>
<dbReference type="RefSeq" id="WP_008485176.1">
    <property type="nucleotide sequence ID" value="NZ_AMRI01000017.1"/>
</dbReference>
<proteinExistence type="inferred from homology"/>
<comment type="caution">
    <text evidence="2">The sequence shown here is derived from an EMBL/GenBank/DDBJ whole genome shotgun (WGS) entry which is preliminary data.</text>
</comment>
<accession>K2J874</accession>
<evidence type="ECO:0000313" key="2">
    <source>
        <dbReference type="EMBL" id="EKE71413.1"/>
    </source>
</evidence>
<dbReference type="AlphaFoldDB" id="K2J874"/>
<dbReference type="InterPro" id="IPR008249">
    <property type="entry name" value="UPF0231"/>
</dbReference>
<evidence type="ECO:0000256" key="1">
    <source>
        <dbReference type="ARBA" id="ARBA00005367"/>
    </source>
</evidence>
<organism evidence="2 3">
    <name type="scientific">Gallaecimonas xiamenensis 3-C-1</name>
    <dbReference type="NCBI Taxonomy" id="745411"/>
    <lineage>
        <taxon>Bacteria</taxon>
        <taxon>Pseudomonadati</taxon>
        <taxon>Pseudomonadota</taxon>
        <taxon>Gammaproteobacteria</taxon>
        <taxon>Enterobacterales</taxon>
        <taxon>Gallaecimonadaceae</taxon>
        <taxon>Gallaecimonas</taxon>
    </lineage>
</organism>
<dbReference type="eggNOG" id="COG3112">
    <property type="taxonomic scope" value="Bacteria"/>
</dbReference>
<dbReference type="EMBL" id="AMRI01000017">
    <property type="protein sequence ID" value="EKE71413.1"/>
    <property type="molecule type" value="Genomic_DNA"/>
</dbReference>
<protein>
    <submittedName>
        <fullName evidence="2">Uncharacterized protein</fullName>
    </submittedName>
</protein>
<dbReference type="OrthoDB" id="5739292at2"/>
<comment type="similarity">
    <text evidence="1">Belongs to the UPF0231 family.</text>
</comment>
<name>K2J874_9GAMM</name>
<keyword evidence="3" id="KW-1185">Reference proteome</keyword>
<reference evidence="2 3" key="1">
    <citation type="journal article" date="2012" name="J. Bacteriol.">
        <title>Genome Sequence of Gallaecimonas xiamenensis Type Strain 3-C-1.</title>
        <authorList>
            <person name="Lai Q."/>
            <person name="Wang L."/>
            <person name="Wang W."/>
            <person name="Shao Z."/>
        </authorList>
    </citation>
    <scope>NUCLEOTIDE SEQUENCE [LARGE SCALE GENOMIC DNA]</scope>
    <source>
        <strain evidence="2 3">3-C-1</strain>
    </source>
</reference>
<evidence type="ECO:0000313" key="3">
    <source>
        <dbReference type="Proteomes" id="UP000006755"/>
    </source>
</evidence>
<dbReference type="Proteomes" id="UP000006755">
    <property type="component" value="Unassembled WGS sequence"/>
</dbReference>
<sequence>MEYQFSHNPFTGRHQVRMEYGFAAFGRFIEDELGADLSLAAPLIAALASQGSHRFDGREWTLVLEEGELALQHHSLGQDQEDVDPDLDLDDTDLMGHCGLEDGLQLFRAWCAFIAPA</sequence>